<dbReference type="RefSeq" id="WP_183986102.1">
    <property type="nucleotide sequence ID" value="NZ_JACHHG010000004.1"/>
</dbReference>
<gene>
    <name evidence="4" type="ORF">HNR42_001490</name>
</gene>
<sequence length="276" mass="29029">MQDFQHKTAVVTGAASGIGFALARRALSEGMQVVMADIDAPALEQACRALGELGPVSARVTDVSDPLQVEALRDHALEAYGAVDLLCNNAGIGIGAGLLETTAQDWQWVMDVNLGGVLNGLRAFLPVMQARGGEGHIVNTASQAGVLPFHPSAPYQVSKAAVVALTEQLQVSLLLQGSPLRASVLCPGAVDTRILSSDRLRAHGRPTPPPPPAMMAQLEASVRAGLAPDVVAAQVFEALRRQDLYIVTDAEHLEHLERRLTAIWSAAALRAPAHSA</sequence>
<evidence type="ECO:0000256" key="3">
    <source>
        <dbReference type="RuleBase" id="RU000363"/>
    </source>
</evidence>
<dbReference type="PANTHER" id="PTHR43391">
    <property type="entry name" value="RETINOL DEHYDROGENASE-RELATED"/>
    <property type="match status" value="1"/>
</dbReference>
<organism evidence="4 5">
    <name type="scientific">Deinobacterium chartae</name>
    <dbReference type="NCBI Taxonomy" id="521158"/>
    <lineage>
        <taxon>Bacteria</taxon>
        <taxon>Thermotogati</taxon>
        <taxon>Deinococcota</taxon>
        <taxon>Deinococci</taxon>
        <taxon>Deinococcales</taxon>
        <taxon>Deinococcaceae</taxon>
        <taxon>Deinobacterium</taxon>
    </lineage>
</organism>
<dbReference type="Proteomes" id="UP000569951">
    <property type="component" value="Unassembled WGS sequence"/>
</dbReference>
<dbReference type="AlphaFoldDB" id="A0A841HXE0"/>
<comment type="similarity">
    <text evidence="1 3">Belongs to the short-chain dehydrogenases/reductases (SDR) family.</text>
</comment>
<protein>
    <submittedName>
        <fullName evidence="4">NAD(P)-dependent dehydrogenase (Short-subunit alcohol dehydrogenase family)</fullName>
    </submittedName>
</protein>
<evidence type="ECO:0000313" key="4">
    <source>
        <dbReference type="EMBL" id="MBB6098067.1"/>
    </source>
</evidence>
<evidence type="ECO:0000313" key="5">
    <source>
        <dbReference type="Proteomes" id="UP000569951"/>
    </source>
</evidence>
<dbReference type="InterPro" id="IPR002347">
    <property type="entry name" value="SDR_fam"/>
</dbReference>
<accession>A0A841HXE0</accession>
<dbReference type="Gene3D" id="3.40.50.720">
    <property type="entry name" value="NAD(P)-binding Rossmann-like Domain"/>
    <property type="match status" value="1"/>
</dbReference>
<evidence type="ECO:0000256" key="2">
    <source>
        <dbReference type="ARBA" id="ARBA00023002"/>
    </source>
</evidence>
<keyword evidence="2" id="KW-0560">Oxidoreductase</keyword>
<dbReference type="Pfam" id="PF00106">
    <property type="entry name" value="adh_short"/>
    <property type="match status" value="1"/>
</dbReference>
<dbReference type="CDD" id="cd05233">
    <property type="entry name" value="SDR_c"/>
    <property type="match status" value="1"/>
</dbReference>
<dbReference type="PRINTS" id="PR00081">
    <property type="entry name" value="GDHRDH"/>
</dbReference>
<dbReference type="GO" id="GO:0016491">
    <property type="term" value="F:oxidoreductase activity"/>
    <property type="evidence" value="ECO:0007669"/>
    <property type="project" value="UniProtKB-KW"/>
</dbReference>
<dbReference type="InterPro" id="IPR036291">
    <property type="entry name" value="NAD(P)-bd_dom_sf"/>
</dbReference>
<dbReference type="PRINTS" id="PR00080">
    <property type="entry name" value="SDRFAMILY"/>
</dbReference>
<comment type="caution">
    <text evidence="4">The sequence shown here is derived from an EMBL/GenBank/DDBJ whole genome shotgun (WGS) entry which is preliminary data.</text>
</comment>
<dbReference type="EMBL" id="JACHHG010000004">
    <property type="protein sequence ID" value="MBB6098067.1"/>
    <property type="molecule type" value="Genomic_DNA"/>
</dbReference>
<reference evidence="4 5" key="1">
    <citation type="submission" date="2020-08" db="EMBL/GenBank/DDBJ databases">
        <title>Genomic Encyclopedia of Type Strains, Phase IV (KMG-IV): sequencing the most valuable type-strain genomes for metagenomic binning, comparative biology and taxonomic classification.</title>
        <authorList>
            <person name="Goeker M."/>
        </authorList>
    </citation>
    <scope>NUCLEOTIDE SEQUENCE [LARGE SCALE GENOMIC DNA]</scope>
    <source>
        <strain evidence="4 5">DSM 21458</strain>
    </source>
</reference>
<proteinExistence type="inferred from homology"/>
<dbReference type="PANTHER" id="PTHR43391:SF26">
    <property type="entry name" value="BLL7251 PROTEIN"/>
    <property type="match status" value="1"/>
</dbReference>
<dbReference type="FunFam" id="3.40.50.720:FF:000084">
    <property type="entry name" value="Short-chain dehydrogenase reductase"/>
    <property type="match status" value="1"/>
</dbReference>
<name>A0A841HXE0_9DEIO</name>
<keyword evidence="5" id="KW-1185">Reference proteome</keyword>
<evidence type="ECO:0000256" key="1">
    <source>
        <dbReference type="ARBA" id="ARBA00006484"/>
    </source>
</evidence>
<dbReference type="SUPFAM" id="SSF51735">
    <property type="entry name" value="NAD(P)-binding Rossmann-fold domains"/>
    <property type="match status" value="1"/>
</dbReference>